<dbReference type="InterPro" id="IPR036971">
    <property type="entry name" value="PDEase_catalytic_dom_sf"/>
</dbReference>
<dbReference type="GeneID" id="63784343"/>
<evidence type="ECO:0000256" key="5">
    <source>
        <dbReference type="PIRSR" id="PIRSR623088-3"/>
    </source>
</evidence>
<dbReference type="InterPro" id="IPR023088">
    <property type="entry name" value="PDEase"/>
</dbReference>
<keyword evidence="1 5" id="KW-0479">Metal-binding</keyword>
<feature type="binding site" evidence="5">
    <location>
        <position position="43"/>
    </location>
    <ligand>
        <name>Zn(2+)</name>
        <dbReference type="ChEBI" id="CHEBI:29105"/>
        <label>1</label>
    </ligand>
</feature>
<dbReference type="Pfam" id="PF00233">
    <property type="entry name" value="PDEase_I"/>
    <property type="match status" value="1"/>
</dbReference>
<dbReference type="CDD" id="cd00077">
    <property type="entry name" value="HDc"/>
    <property type="match status" value="1"/>
</dbReference>
<reference evidence="7 8" key="1">
    <citation type="submission" date="2016-07" db="EMBL/GenBank/DDBJ databases">
        <title>Pervasive Adenine N6-methylation of Active Genes in Fungi.</title>
        <authorList>
            <consortium name="DOE Joint Genome Institute"/>
            <person name="Mondo S.J."/>
            <person name="Dannebaum R.O."/>
            <person name="Kuo R.C."/>
            <person name="Labutti K."/>
            <person name="Haridas S."/>
            <person name="Kuo A."/>
            <person name="Salamov A."/>
            <person name="Ahrendt S.R."/>
            <person name="Lipzen A."/>
            <person name="Sullivan W."/>
            <person name="Andreopoulos W.B."/>
            <person name="Clum A."/>
            <person name="Lindquist E."/>
            <person name="Daum C."/>
            <person name="Ramamoorthy G.K."/>
            <person name="Gryganskyi A."/>
            <person name="Culley D."/>
            <person name="Magnuson J.K."/>
            <person name="James T.Y."/>
            <person name="O'Malley M.A."/>
            <person name="Stajich J.E."/>
            <person name="Spatafora J.W."/>
            <person name="Visel A."/>
            <person name="Grigoriev I.V."/>
        </authorList>
    </citation>
    <scope>NUCLEOTIDE SEQUENCE [LARGE SCALE GENOMIC DNA]</scope>
    <source>
        <strain evidence="7 8">12-1054</strain>
    </source>
</reference>
<dbReference type="RefSeq" id="XP_040725317.1">
    <property type="nucleotide sequence ID" value="XM_040867744.1"/>
</dbReference>
<sequence length="342" mass="38100">MFKHVLAQPGLEPWHLSDDALRSFISTVRSAYHRLNPYHNFRHAVDVLQALFYFTLSSSALPSFAGDHLASQRTLPSAIADLFTPQYILALMIVGLGHDVGHPGVNNAFLVATQAPLAVLYNDRSVLENLHGAALSRILCKHWPATQEPVMRKIILELVLSTDMALHFDYMTKFSDINSLLASNELKQNANSASISKLRLIIFAGLVKCADICNVARPLEVSKLWSSALLREFFNQGYLERSLGMPITKSFDPKQTVQAESQIFFTEMFAIPLFDSLKAALPILEPLIAQMQSNKAYWSAMRQNTVEPNKTSSAAAGQQTDSEVLMKSPNQTGCFSVFQRKR</sequence>
<dbReference type="Gene3D" id="1.10.1300.10">
    <property type="entry name" value="3'5'-cyclic nucleotide phosphodiesterase, catalytic domain"/>
    <property type="match status" value="1"/>
</dbReference>
<dbReference type="InterPro" id="IPR023174">
    <property type="entry name" value="PDEase_CS"/>
</dbReference>
<feature type="active site" description="Proton donor" evidence="3">
    <location>
        <position position="39"/>
    </location>
</feature>
<evidence type="ECO:0000259" key="6">
    <source>
        <dbReference type="PROSITE" id="PS51845"/>
    </source>
</evidence>
<dbReference type="GO" id="GO:0046872">
    <property type="term" value="F:metal ion binding"/>
    <property type="evidence" value="ECO:0007669"/>
    <property type="project" value="UniProtKB-KW"/>
</dbReference>
<evidence type="ECO:0000313" key="8">
    <source>
        <dbReference type="Proteomes" id="UP000193685"/>
    </source>
</evidence>
<dbReference type="OMA" id="GRCFCPG"/>
<dbReference type="SMART" id="SM00471">
    <property type="entry name" value="HDc"/>
    <property type="match status" value="1"/>
</dbReference>
<dbReference type="PANTHER" id="PTHR11347">
    <property type="entry name" value="CYCLIC NUCLEOTIDE PHOSPHODIESTERASE"/>
    <property type="match status" value="1"/>
</dbReference>
<evidence type="ECO:0000256" key="4">
    <source>
        <dbReference type="PIRSR" id="PIRSR623088-2"/>
    </source>
</evidence>
<keyword evidence="8" id="KW-1185">Reference proteome</keyword>
<dbReference type="InterPro" id="IPR002073">
    <property type="entry name" value="PDEase_catalytic_dom"/>
</dbReference>
<dbReference type="GO" id="GO:0007165">
    <property type="term" value="P:signal transduction"/>
    <property type="evidence" value="ECO:0007669"/>
    <property type="project" value="InterPro"/>
</dbReference>
<dbReference type="PROSITE" id="PS51845">
    <property type="entry name" value="PDEASE_I_2"/>
    <property type="match status" value="1"/>
</dbReference>
<dbReference type="OrthoDB" id="546632at2759"/>
<dbReference type="SUPFAM" id="SSF109604">
    <property type="entry name" value="HD-domain/PDEase-like"/>
    <property type="match status" value="1"/>
</dbReference>
<dbReference type="InterPro" id="IPR003607">
    <property type="entry name" value="HD/PDEase_dom"/>
</dbReference>
<feature type="binding site" evidence="4">
    <location>
        <position position="262"/>
    </location>
    <ligand>
        <name>AMP</name>
        <dbReference type="ChEBI" id="CHEBI:456215"/>
    </ligand>
</feature>
<accession>A0A1Y2FGN1</accession>
<keyword evidence="2" id="KW-0378">Hydrolase</keyword>
<gene>
    <name evidence="7" type="ORF">BCR37DRAFT_347119</name>
</gene>
<dbReference type="PRINTS" id="PR00387">
    <property type="entry name" value="PDIESTERASE1"/>
</dbReference>
<evidence type="ECO:0000256" key="3">
    <source>
        <dbReference type="PIRSR" id="PIRSR623088-1"/>
    </source>
</evidence>
<dbReference type="EMBL" id="MCFI01000009">
    <property type="protein sequence ID" value="ORY82446.1"/>
    <property type="molecule type" value="Genomic_DNA"/>
</dbReference>
<feature type="binding site" evidence="5">
    <location>
        <position position="99"/>
    </location>
    <ligand>
        <name>Zn(2+)</name>
        <dbReference type="ChEBI" id="CHEBI:29105"/>
        <label>2</label>
    </ligand>
</feature>
<evidence type="ECO:0000256" key="2">
    <source>
        <dbReference type="ARBA" id="ARBA00022801"/>
    </source>
</evidence>
<protein>
    <recommendedName>
        <fullName evidence="6">PDEase domain-containing protein</fullName>
    </recommendedName>
</protein>
<feature type="binding site" evidence="4">
    <location>
        <position position="211"/>
    </location>
    <ligand>
        <name>AMP</name>
        <dbReference type="ChEBI" id="CHEBI:456215"/>
    </ligand>
</feature>
<organism evidence="7 8">
    <name type="scientific">Protomyces lactucae-debilis</name>
    <dbReference type="NCBI Taxonomy" id="2754530"/>
    <lineage>
        <taxon>Eukaryota</taxon>
        <taxon>Fungi</taxon>
        <taxon>Dikarya</taxon>
        <taxon>Ascomycota</taxon>
        <taxon>Taphrinomycotina</taxon>
        <taxon>Taphrinomycetes</taxon>
        <taxon>Taphrinales</taxon>
        <taxon>Protomycetaceae</taxon>
        <taxon>Protomyces</taxon>
    </lineage>
</organism>
<proteinExistence type="predicted"/>
<feature type="binding site" evidence="5">
    <location>
        <position position="99"/>
    </location>
    <ligand>
        <name>Zn(2+)</name>
        <dbReference type="ChEBI" id="CHEBI:29105"/>
        <label>1</label>
    </ligand>
</feature>
<dbReference type="GO" id="GO:0004114">
    <property type="term" value="F:3',5'-cyclic-nucleotide phosphodiesterase activity"/>
    <property type="evidence" value="ECO:0007669"/>
    <property type="project" value="InterPro"/>
</dbReference>
<evidence type="ECO:0000313" key="7">
    <source>
        <dbReference type="EMBL" id="ORY82446.1"/>
    </source>
</evidence>
<evidence type="ECO:0000256" key="1">
    <source>
        <dbReference type="ARBA" id="ARBA00022723"/>
    </source>
</evidence>
<dbReference type="AlphaFoldDB" id="A0A1Y2FGN1"/>
<feature type="binding site" evidence="5">
    <location>
        <position position="211"/>
    </location>
    <ligand>
        <name>Zn(2+)</name>
        <dbReference type="ChEBI" id="CHEBI:29105"/>
        <label>1</label>
    </ligand>
</feature>
<dbReference type="PROSITE" id="PS00126">
    <property type="entry name" value="PDEASE_I_1"/>
    <property type="match status" value="1"/>
</dbReference>
<dbReference type="Proteomes" id="UP000193685">
    <property type="component" value="Unassembled WGS sequence"/>
</dbReference>
<dbReference type="STRING" id="56484.A0A1Y2FGN1"/>
<feature type="binding site" evidence="4">
    <location>
        <begin position="39"/>
        <end position="43"/>
    </location>
    <ligand>
        <name>AMP</name>
        <dbReference type="ChEBI" id="CHEBI:456215"/>
    </ligand>
</feature>
<feature type="binding site" evidence="4">
    <location>
        <position position="99"/>
    </location>
    <ligand>
        <name>AMP</name>
        <dbReference type="ChEBI" id="CHEBI:456215"/>
    </ligand>
</feature>
<comment type="caution">
    <text evidence="7">The sequence shown here is derived from an EMBL/GenBank/DDBJ whole genome shotgun (WGS) entry which is preliminary data.</text>
</comment>
<name>A0A1Y2FGN1_PROLT</name>
<feature type="binding site" evidence="5">
    <location>
        <position position="98"/>
    </location>
    <ligand>
        <name>Zn(2+)</name>
        <dbReference type="ChEBI" id="CHEBI:29105"/>
        <label>1</label>
    </ligand>
</feature>
<feature type="domain" description="PDEase" evidence="6">
    <location>
        <begin position="1"/>
        <end position="305"/>
    </location>
</feature>